<keyword evidence="4" id="KW-1185">Reference proteome</keyword>
<reference evidence="3 4" key="1">
    <citation type="submission" date="2014-06" db="EMBL/GenBank/DDBJ databases">
        <title>The genome of the endonuclear symbiont Nucleicultrix amoebiphila.</title>
        <authorList>
            <person name="Schulz F."/>
            <person name="Horn M."/>
        </authorList>
    </citation>
    <scope>NUCLEOTIDE SEQUENCE [LARGE SCALE GENOMIC DNA]</scope>
    <source>
        <strain evidence="3 4">FS5</strain>
    </source>
</reference>
<keyword evidence="2" id="KW-0732">Signal</keyword>
<feature type="chain" id="PRO_5012461761" evidence="2">
    <location>
        <begin position="24"/>
        <end position="187"/>
    </location>
</feature>
<feature type="compositionally biased region" description="Polar residues" evidence="1">
    <location>
        <begin position="149"/>
        <end position="160"/>
    </location>
</feature>
<gene>
    <name evidence="3" type="ORF">GQ61_02340</name>
</gene>
<evidence type="ECO:0000313" key="4">
    <source>
        <dbReference type="Proteomes" id="UP000237351"/>
    </source>
</evidence>
<protein>
    <submittedName>
        <fullName evidence="3">Uncharacterized protein</fullName>
    </submittedName>
</protein>
<evidence type="ECO:0000313" key="3">
    <source>
        <dbReference type="EMBL" id="ARN84356.1"/>
    </source>
</evidence>
<dbReference type="RefSeq" id="WP_085783741.1">
    <property type="nucleotide sequence ID" value="NZ_CP008743.1"/>
</dbReference>
<feature type="signal peptide" evidence="2">
    <location>
        <begin position="1"/>
        <end position="23"/>
    </location>
</feature>
<dbReference type="AlphaFoldDB" id="A0A1W6N3J6"/>
<evidence type="ECO:0000256" key="1">
    <source>
        <dbReference type="SAM" id="MobiDB-lite"/>
    </source>
</evidence>
<evidence type="ECO:0000256" key="2">
    <source>
        <dbReference type="SAM" id="SignalP"/>
    </source>
</evidence>
<feature type="region of interest" description="Disordered" evidence="1">
    <location>
        <begin position="146"/>
        <end position="187"/>
    </location>
</feature>
<dbReference type="EMBL" id="CP008743">
    <property type="protein sequence ID" value="ARN84356.1"/>
    <property type="molecule type" value="Genomic_DNA"/>
</dbReference>
<dbReference type="KEGG" id="naf:GQ61_02340"/>
<sequence length="187" mass="21623">MLKPLFMLLITSTFSLTSLNASKFPESEEDKTEKHLQAHDHYEAQDDEDDLYEFYQGADDGNGNYQAVLPLYEVNSLQDMTQEELIAFMRCDEKIDWSQFDHVVHQKDATPLSMTLGNIQTSLSIFESYAFEDLFAPFIPQIKEEPSQQDENLPQQTKQFNCIEKSPIKSPKKSVLSPYNLNKERID</sequence>
<organism evidence="3 4">
    <name type="scientific">Candidatus Nucleicultrix amoebiphila FS5</name>
    <dbReference type="NCBI Taxonomy" id="1414854"/>
    <lineage>
        <taxon>Bacteria</taxon>
        <taxon>Pseudomonadati</taxon>
        <taxon>Pseudomonadota</taxon>
        <taxon>Alphaproteobacteria</taxon>
        <taxon>Holosporales</taxon>
        <taxon>Candidatus Nucleicultricaceae</taxon>
        <taxon>Candidatus Nucleicultrix</taxon>
    </lineage>
</organism>
<accession>A0A1W6N3J6</accession>
<dbReference type="Proteomes" id="UP000237351">
    <property type="component" value="Chromosome"/>
</dbReference>
<proteinExistence type="predicted"/>
<name>A0A1W6N3J6_9PROT</name>